<feature type="domain" description="Death" evidence="27">
    <location>
        <begin position="579"/>
        <end position="665"/>
    </location>
</feature>
<keyword evidence="4" id="KW-1003">Cell membrane</keyword>
<evidence type="ECO:0000256" key="1">
    <source>
        <dbReference type="ARBA" id="ARBA00004236"/>
    </source>
</evidence>
<dbReference type="Pfam" id="PF00531">
    <property type="entry name" value="Death"/>
    <property type="match status" value="1"/>
</dbReference>
<evidence type="ECO:0000256" key="23">
    <source>
        <dbReference type="ARBA" id="ARBA00081899"/>
    </source>
</evidence>
<evidence type="ECO:0000256" key="19">
    <source>
        <dbReference type="ARBA" id="ARBA00047899"/>
    </source>
</evidence>
<dbReference type="GO" id="GO:0097527">
    <property type="term" value="P:necroptotic signaling pathway"/>
    <property type="evidence" value="ECO:0007669"/>
    <property type="project" value="UniProtKB-ARBA"/>
</dbReference>
<dbReference type="Gene3D" id="1.10.533.10">
    <property type="entry name" value="Death Domain, Fas"/>
    <property type="match status" value="1"/>
</dbReference>
<evidence type="ECO:0000256" key="17">
    <source>
        <dbReference type="ARBA" id="ARBA00023136"/>
    </source>
</evidence>
<keyword evidence="12" id="KW-0053">Apoptosis</keyword>
<feature type="compositionally biased region" description="Polar residues" evidence="25">
    <location>
        <begin position="327"/>
        <end position="344"/>
    </location>
</feature>
<sequence length="667" mass="75412">MSLDDIKMKSADFLEQEDLDSGGFGRVSLCLHRTHGLVILKKVYTGPKCTEYNESLLEEGRMMHRLRHSRVVQLLGVIMEEGSYSLVMEYMEKGNLMHVLKTQISIPLSVKARIIMETIEGMCYLHGEGVIHKDLKPENILVDSDFHIKIADLGVASFKMWSKLTKEEHNEEKKASSASQKNGGTLHYMAPEHLNDVNAKPSEKSDVYSFAIVLWAIFANKEPYENAICEQQLIVCIKSGNRPSVGDIIEHCPREVIGIMKQCWDVNPEDRPTFAGIEEKFRPFYSNQLEENVEEDVKSLKKEYPGQNAIVKRMQSLQIDCVAVPPSRSNSATEQPSSLHSSQGFRIGPVEESWFAPSLEHEQEENELSLQSKLQEEANYHLYGSRMDRRTKEQPRQNAAYSREEEKRRRVSHDPFAQQRPYEAAQNPGIKGPACSGATSHGNATHQPAGLTSQPRLLYWSNGSCSPHGFGTRPLDLGAAGPRVWYRPNPGHMPSLYKTPVPETNLLGNTPTIPFSSLPSRDESVKYTIHSSSGIQIGDHNYMEIGATSSSVLDSMFVNVKEEPASKYQDIFGNSTSLTDKHLDPVRENLGKHWKNCARKLYFTESQIDEIDHDYERDGLKEKVYQMLQKWLMREGNKGATVGKLAYALYQCSRIDLVNYLINISQN</sequence>
<keyword evidence="13" id="KW-0547">Nucleotide-binding</keyword>
<keyword evidence="5" id="KW-0963">Cytoplasm</keyword>
<feature type="compositionally biased region" description="Polar residues" evidence="25">
    <location>
        <begin position="437"/>
        <end position="450"/>
    </location>
</feature>
<evidence type="ECO:0000313" key="28">
    <source>
        <dbReference type="EMBL" id="KAB1261133.1"/>
    </source>
</evidence>
<feature type="compositionally biased region" description="Basic and acidic residues" evidence="25">
    <location>
        <begin position="386"/>
        <end position="395"/>
    </location>
</feature>
<evidence type="ECO:0000256" key="5">
    <source>
        <dbReference type="ARBA" id="ARBA00022490"/>
    </source>
</evidence>
<keyword evidence="15" id="KW-0067">ATP-binding</keyword>
<evidence type="ECO:0000256" key="12">
    <source>
        <dbReference type="ARBA" id="ARBA00022703"/>
    </source>
</evidence>
<dbReference type="EMBL" id="JWIN03000020">
    <property type="protein sequence ID" value="KAB1261133.1"/>
    <property type="molecule type" value="Genomic_DNA"/>
</dbReference>
<keyword evidence="8" id="KW-0597">Phosphoprotein</keyword>
<comment type="subcellular location">
    <subcellularLocation>
        <location evidence="1">Cell membrane</location>
    </subcellularLocation>
    <subcellularLocation>
        <location evidence="2">Cytoplasm</location>
    </subcellularLocation>
</comment>
<dbReference type="GO" id="GO:0097343">
    <property type="term" value="P:ripoptosome assembly"/>
    <property type="evidence" value="ECO:0007669"/>
    <property type="project" value="UniProtKB-ARBA"/>
</dbReference>
<evidence type="ECO:0000256" key="2">
    <source>
        <dbReference type="ARBA" id="ARBA00004496"/>
    </source>
</evidence>
<evidence type="ECO:0000256" key="20">
    <source>
        <dbReference type="ARBA" id="ARBA00048679"/>
    </source>
</evidence>
<dbReference type="FunFam" id="1.10.533.10:FF:000052">
    <property type="entry name" value="Putative receptor-interacting serine/threonine-protein kinase 1"/>
    <property type="match status" value="1"/>
</dbReference>
<dbReference type="GO" id="GO:0033209">
    <property type="term" value="P:tumor necrosis factor-mediated signaling pathway"/>
    <property type="evidence" value="ECO:0007669"/>
    <property type="project" value="UniProtKB-ARBA"/>
</dbReference>
<dbReference type="GO" id="GO:2001237">
    <property type="term" value="P:negative regulation of extrinsic apoptotic signaling pathway"/>
    <property type="evidence" value="ECO:0007669"/>
    <property type="project" value="UniProtKB-ARBA"/>
</dbReference>
<dbReference type="InterPro" id="IPR025735">
    <property type="entry name" value="RHIM"/>
</dbReference>
<reference evidence="28 29" key="2">
    <citation type="journal article" date="2019" name="Mol. Ecol. Resour.">
        <title>Improving Illumina assemblies with Hi-C and long reads: an example with the North African dromedary.</title>
        <authorList>
            <person name="Elbers J.P."/>
            <person name="Rogers M.F."/>
            <person name="Perelman P.L."/>
            <person name="Proskuryakova A.A."/>
            <person name="Serdyukova N.A."/>
            <person name="Johnson W.E."/>
            <person name="Horin P."/>
            <person name="Corander J."/>
            <person name="Murphy D."/>
            <person name="Burger P.A."/>
        </authorList>
    </citation>
    <scope>NUCLEOTIDE SEQUENCE [LARGE SCALE GENOMIC DNA]</scope>
    <source>
        <strain evidence="28">Drom800</strain>
        <tissue evidence="28">Blood</tissue>
    </source>
</reference>
<evidence type="ECO:0000256" key="8">
    <source>
        <dbReference type="ARBA" id="ARBA00022553"/>
    </source>
</evidence>
<evidence type="ECO:0000256" key="25">
    <source>
        <dbReference type="SAM" id="MobiDB-lite"/>
    </source>
</evidence>
<dbReference type="GO" id="GO:0005886">
    <property type="term" value="C:plasma membrane"/>
    <property type="evidence" value="ECO:0007669"/>
    <property type="project" value="UniProtKB-SubCell"/>
</dbReference>
<dbReference type="GO" id="GO:2001238">
    <property type="term" value="P:positive regulation of extrinsic apoptotic signaling pathway"/>
    <property type="evidence" value="ECO:0007669"/>
    <property type="project" value="UniProtKB-ARBA"/>
</dbReference>
<comment type="caution">
    <text evidence="28">The sequence shown here is derived from an EMBL/GenBank/DDBJ whole genome shotgun (WGS) entry which is preliminary data.</text>
</comment>
<dbReference type="GO" id="GO:0050729">
    <property type="term" value="P:positive regulation of inflammatory response"/>
    <property type="evidence" value="ECO:0007669"/>
    <property type="project" value="UniProtKB-ARBA"/>
</dbReference>
<keyword evidence="29" id="KW-1185">Reference proteome</keyword>
<dbReference type="PROSITE" id="PS00108">
    <property type="entry name" value="PROTEIN_KINASE_ST"/>
    <property type="match status" value="1"/>
</dbReference>
<dbReference type="EC" id="2.7.11.1" evidence="3"/>
<organism evidence="28 29">
    <name type="scientific">Camelus dromedarius</name>
    <name type="common">Dromedary</name>
    <name type="synonym">Arabian camel</name>
    <dbReference type="NCBI Taxonomy" id="9838"/>
    <lineage>
        <taxon>Eukaryota</taxon>
        <taxon>Metazoa</taxon>
        <taxon>Chordata</taxon>
        <taxon>Craniata</taxon>
        <taxon>Vertebrata</taxon>
        <taxon>Euteleostomi</taxon>
        <taxon>Mammalia</taxon>
        <taxon>Eutheria</taxon>
        <taxon>Laurasiatheria</taxon>
        <taxon>Artiodactyla</taxon>
        <taxon>Tylopoda</taxon>
        <taxon>Camelidae</taxon>
        <taxon>Camelus</taxon>
    </lineage>
</organism>
<dbReference type="GO" id="GO:0042327">
    <property type="term" value="P:positive regulation of phosphorylation"/>
    <property type="evidence" value="ECO:0007669"/>
    <property type="project" value="UniProtKB-ARBA"/>
</dbReference>
<dbReference type="Proteomes" id="UP000299084">
    <property type="component" value="Unassembled WGS sequence"/>
</dbReference>
<dbReference type="GO" id="GO:0005524">
    <property type="term" value="F:ATP binding"/>
    <property type="evidence" value="ECO:0007669"/>
    <property type="project" value="UniProtKB-KW"/>
</dbReference>
<dbReference type="GO" id="GO:2000377">
    <property type="term" value="P:regulation of reactive oxygen species metabolic process"/>
    <property type="evidence" value="ECO:0007669"/>
    <property type="project" value="UniProtKB-ARBA"/>
</dbReference>
<keyword evidence="10" id="KW-1210">Necrosis</keyword>
<dbReference type="FunFam" id="1.10.510.10:FF:000472">
    <property type="entry name" value="Receptor interacting serine/threonine kinase 1"/>
    <property type="match status" value="1"/>
</dbReference>
<dbReference type="EMBL" id="JWIN03000020">
    <property type="protein sequence ID" value="KAB1261134.1"/>
    <property type="molecule type" value="Genomic_DNA"/>
</dbReference>
<name>A0A5N4CQ99_CAMDR</name>
<dbReference type="AlphaFoldDB" id="A0A5N4CQ99"/>
<dbReference type="SUPFAM" id="SSF56112">
    <property type="entry name" value="Protein kinase-like (PK-like)"/>
    <property type="match status" value="1"/>
</dbReference>
<dbReference type="GO" id="GO:0006979">
    <property type="term" value="P:response to oxidative stress"/>
    <property type="evidence" value="ECO:0007669"/>
    <property type="project" value="UniProtKB-ARBA"/>
</dbReference>
<evidence type="ECO:0000256" key="10">
    <source>
        <dbReference type="ARBA" id="ARBA00022590"/>
    </source>
</evidence>
<dbReference type="SMART" id="SM00220">
    <property type="entry name" value="S_TKc"/>
    <property type="match status" value="1"/>
</dbReference>
<keyword evidence="16" id="KW-0832">Ubl conjugation</keyword>
<comment type="subunit">
    <text evidence="21">(Microbial infection) Interacts with Murid herpesvirus 1 protein RIR1.</text>
</comment>
<dbReference type="InterPro" id="IPR051681">
    <property type="entry name" value="Ser/Thr_Kinases-Pseudokinases"/>
</dbReference>
<keyword evidence="9" id="KW-0945">Host-virus interaction</keyword>
<dbReference type="GO" id="GO:0006954">
    <property type="term" value="P:inflammatory response"/>
    <property type="evidence" value="ECO:0007669"/>
    <property type="project" value="UniProtKB-KW"/>
</dbReference>
<accession>A0A5N4CQ99</accession>
<evidence type="ECO:0000256" key="9">
    <source>
        <dbReference type="ARBA" id="ARBA00022581"/>
    </source>
</evidence>
<evidence type="ECO:0000256" key="6">
    <source>
        <dbReference type="ARBA" id="ARBA00022499"/>
    </source>
</evidence>
<dbReference type="InterPro" id="IPR011029">
    <property type="entry name" value="DEATH-like_dom_sf"/>
</dbReference>
<feature type="region of interest" description="Disordered" evidence="25">
    <location>
        <begin position="325"/>
        <end position="344"/>
    </location>
</feature>
<dbReference type="GO" id="GO:0043123">
    <property type="term" value="P:positive regulation of canonical NF-kappaB signal transduction"/>
    <property type="evidence" value="ECO:0007669"/>
    <property type="project" value="UniProtKB-ARBA"/>
</dbReference>
<keyword evidence="28" id="KW-0675">Receptor</keyword>
<dbReference type="Gene3D" id="1.10.510.10">
    <property type="entry name" value="Transferase(Phosphotransferase) domain 1"/>
    <property type="match status" value="1"/>
</dbReference>
<dbReference type="GO" id="GO:0004706">
    <property type="term" value="F:JUN kinase kinase kinase activity"/>
    <property type="evidence" value="ECO:0007669"/>
    <property type="project" value="TreeGrafter"/>
</dbReference>
<dbReference type="GO" id="GO:0070105">
    <property type="term" value="P:positive regulation of interleukin-6-mediated signaling pathway"/>
    <property type="evidence" value="ECO:0007669"/>
    <property type="project" value="UniProtKB-ARBA"/>
</dbReference>
<keyword evidence="6" id="KW-1017">Isopeptide bond</keyword>
<dbReference type="Pfam" id="PF12721">
    <property type="entry name" value="RHIM"/>
    <property type="match status" value="1"/>
</dbReference>
<evidence type="ECO:0000256" key="16">
    <source>
        <dbReference type="ARBA" id="ARBA00022843"/>
    </source>
</evidence>
<dbReference type="OrthoDB" id="535509at2759"/>
<dbReference type="GO" id="GO:0042803">
    <property type="term" value="F:protein homodimerization activity"/>
    <property type="evidence" value="ECO:0007669"/>
    <property type="project" value="UniProtKB-ARBA"/>
</dbReference>
<dbReference type="GO" id="GO:0046330">
    <property type="term" value="P:positive regulation of JNK cascade"/>
    <property type="evidence" value="ECO:0007669"/>
    <property type="project" value="UniProtKB-ARBA"/>
</dbReference>
<dbReference type="Pfam" id="PF07714">
    <property type="entry name" value="PK_Tyr_Ser-Thr"/>
    <property type="match status" value="1"/>
</dbReference>
<keyword evidence="18" id="KW-0395">Inflammatory response</keyword>
<evidence type="ECO:0000256" key="21">
    <source>
        <dbReference type="ARBA" id="ARBA00062158"/>
    </source>
</evidence>
<dbReference type="InterPro" id="IPR000719">
    <property type="entry name" value="Prot_kinase_dom"/>
</dbReference>
<evidence type="ECO:0000256" key="7">
    <source>
        <dbReference type="ARBA" id="ARBA00022527"/>
    </source>
</evidence>
<comment type="catalytic activity">
    <reaction evidence="19">
        <text>L-threonyl-[protein] + ATP = O-phospho-L-threonyl-[protein] + ADP + H(+)</text>
        <dbReference type="Rhea" id="RHEA:46608"/>
        <dbReference type="Rhea" id="RHEA-COMP:11060"/>
        <dbReference type="Rhea" id="RHEA-COMP:11605"/>
        <dbReference type="ChEBI" id="CHEBI:15378"/>
        <dbReference type="ChEBI" id="CHEBI:30013"/>
        <dbReference type="ChEBI" id="CHEBI:30616"/>
        <dbReference type="ChEBI" id="CHEBI:61977"/>
        <dbReference type="ChEBI" id="CHEBI:456216"/>
        <dbReference type="EC" id="2.7.11.1"/>
    </reaction>
</comment>
<evidence type="ECO:0000256" key="13">
    <source>
        <dbReference type="ARBA" id="ARBA00022741"/>
    </source>
</evidence>
<dbReference type="PROSITE" id="PS50011">
    <property type="entry name" value="PROTEIN_KINASE_DOM"/>
    <property type="match status" value="1"/>
</dbReference>
<comment type="catalytic activity">
    <reaction evidence="20">
        <text>L-seryl-[protein] + ATP = O-phospho-L-seryl-[protein] + ADP + H(+)</text>
        <dbReference type="Rhea" id="RHEA:17989"/>
        <dbReference type="Rhea" id="RHEA-COMP:9863"/>
        <dbReference type="Rhea" id="RHEA-COMP:11604"/>
        <dbReference type="ChEBI" id="CHEBI:15378"/>
        <dbReference type="ChEBI" id="CHEBI:29999"/>
        <dbReference type="ChEBI" id="CHEBI:30616"/>
        <dbReference type="ChEBI" id="CHEBI:83421"/>
        <dbReference type="ChEBI" id="CHEBI:456216"/>
        <dbReference type="EC" id="2.7.11.1"/>
    </reaction>
</comment>
<dbReference type="InterPro" id="IPR000488">
    <property type="entry name" value="Death_dom"/>
</dbReference>
<keyword evidence="11" id="KW-0808">Transferase</keyword>
<feature type="region of interest" description="Disordered" evidence="25">
    <location>
        <begin position="384"/>
        <end position="450"/>
    </location>
</feature>
<evidence type="ECO:0000256" key="4">
    <source>
        <dbReference type="ARBA" id="ARBA00022475"/>
    </source>
</evidence>
<evidence type="ECO:0000256" key="24">
    <source>
        <dbReference type="ARBA" id="ARBA00083512"/>
    </source>
</evidence>
<evidence type="ECO:0000256" key="3">
    <source>
        <dbReference type="ARBA" id="ARBA00012513"/>
    </source>
</evidence>
<reference evidence="28" key="1">
    <citation type="submission" date="2014-12" db="EMBL/GenBank/DDBJ databases">
        <authorList>
            <person name="Fitak R."/>
            <person name="Mohandesan E."/>
            <person name="Burger P.A."/>
            <person name="Jukka C."/>
        </authorList>
    </citation>
    <scope>NUCLEOTIDE SEQUENCE</scope>
    <source>
        <strain evidence="28">Drom800</strain>
        <tissue evidence="28">Blood</tissue>
    </source>
</reference>
<evidence type="ECO:0000256" key="15">
    <source>
        <dbReference type="ARBA" id="ARBA00022840"/>
    </source>
</evidence>
<dbReference type="SMART" id="SM00005">
    <property type="entry name" value="DEATH"/>
    <property type="match status" value="1"/>
</dbReference>
<dbReference type="PANTHER" id="PTHR44329">
    <property type="entry name" value="SERINE/THREONINE-PROTEIN KINASE TNNI3K-RELATED"/>
    <property type="match status" value="1"/>
</dbReference>
<evidence type="ECO:0000313" key="29">
    <source>
        <dbReference type="Proteomes" id="UP000299084"/>
    </source>
</evidence>
<dbReference type="SUPFAM" id="SSF47986">
    <property type="entry name" value="DEATH domain"/>
    <property type="match status" value="1"/>
</dbReference>
<dbReference type="InterPro" id="IPR008271">
    <property type="entry name" value="Ser/Thr_kinase_AS"/>
</dbReference>
<evidence type="ECO:0000259" key="26">
    <source>
        <dbReference type="PROSITE" id="PS50011"/>
    </source>
</evidence>
<evidence type="ECO:0000259" key="27">
    <source>
        <dbReference type="PROSITE" id="PS50017"/>
    </source>
</evidence>
<dbReference type="InterPro" id="IPR011009">
    <property type="entry name" value="Kinase-like_dom_sf"/>
</dbReference>
<evidence type="ECO:0000256" key="14">
    <source>
        <dbReference type="ARBA" id="ARBA00022777"/>
    </source>
</evidence>
<evidence type="ECO:0000256" key="18">
    <source>
        <dbReference type="ARBA" id="ARBA00023198"/>
    </source>
</evidence>
<dbReference type="PANTHER" id="PTHR44329:SF6">
    <property type="entry name" value="RECEPTOR-INTERACTING SERINE_THREONINE-PROTEIN KINASE 1"/>
    <property type="match status" value="1"/>
</dbReference>
<gene>
    <name evidence="28" type="ORF">Cadr_000022493</name>
</gene>
<protein>
    <recommendedName>
        <fullName evidence="22">Receptor-interacting serine/threonine-protein kinase 1</fullName>
        <ecNumber evidence="3">2.7.11.1</ecNumber>
    </recommendedName>
    <alternativeName>
        <fullName evidence="24">Cell death protein RIP</fullName>
    </alternativeName>
    <alternativeName>
        <fullName evidence="23">Receptor-interacting protein 1</fullName>
    </alternativeName>
</protein>
<evidence type="ECO:0000256" key="22">
    <source>
        <dbReference type="ARBA" id="ARBA00071068"/>
    </source>
</evidence>
<dbReference type="STRING" id="9838.ENSCDRP00005022117"/>
<dbReference type="GO" id="GO:0060544">
    <property type="term" value="P:regulation of necroptotic process"/>
    <property type="evidence" value="ECO:0007669"/>
    <property type="project" value="UniProtKB-ARBA"/>
</dbReference>
<proteinExistence type="predicted"/>
<keyword evidence="14 28" id="KW-0418">Kinase</keyword>
<evidence type="ECO:0000256" key="11">
    <source>
        <dbReference type="ARBA" id="ARBA00022679"/>
    </source>
</evidence>
<dbReference type="GO" id="GO:0005737">
    <property type="term" value="C:cytoplasm"/>
    <property type="evidence" value="ECO:0007669"/>
    <property type="project" value="UniProtKB-SubCell"/>
</dbReference>
<keyword evidence="7" id="KW-0723">Serine/threonine-protein kinase</keyword>
<dbReference type="PRINTS" id="PR00109">
    <property type="entry name" value="TYRKINASE"/>
</dbReference>
<dbReference type="InterPro" id="IPR001245">
    <property type="entry name" value="Ser-Thr/Tyr_kinase_cat_dom"/>
</dbReference>
<keyword evidence="17" id="KW-0472">Membrane</keyword>
<feature type="domain" description="Protein kinase" evidence="26">
    <location>
        <begin position="13"/>
        <end position="285"/>
    </location>
</feature>
<dbReference type="GO" id="GO:0097191">
    <property type="term" value="P:extrinsic apoptotic signaling pathway"/>
    <property type="evidence" value="ECO:0007669"/>
    <property type="project" value="UniProtKB-ARBA"/>
</dbReference>
<dbReference type="PROSITE" id="PS50017">
    <property type="entry name" value="DEATH_DOMAIN"/>
    <property type="match status" value="1"/>
</dbReference>